<dbReference type="GO" id="GO:0003700">
    <property type="term" value="F:DNA-binding transcription factor activity"/>
    <property type="evidence" value="ECO:0007669"/>
    <property type="project" value="InterPro"/>
</dbReference>
<dbReference type="InterPro" id="IPR009057">
    <property type="entry name" value="Homeodomain-like_sf"/>
</dbReference>
<dbReference type="InterPro" id="IPR029062">
    <property type="entry name" value="Class_I_gatase-like"/>
</dbReference>
<name>A0A8J7LK54_9RHOB</name>
<dbReference type="Pfam" id="PF12833">
    <property type="entry name" value="HTH_18"/>
    <property type="match status" value="1"/>
</dbReference>
<keyword evidence="1" id="KW-0805">Transcription regulation</keyword>
<evidence type="ECO:0000256" key="3">
    <source>
        <dbReference type="ARBA" id="ARBA00023163"/>
    </source>
</evidence>
<organism evidence="6 7">
    <name type="scientific">Halocynthiibacter styelae</name>
    <dbReference type="NCBI Taxonomy" id="2761955"/>
    <lineage>
        <taxon>Bacteria</taxon>
        <taxon>Pseudomonadati</taxon>
        <taxon>Pseudomonadota</taxon>
        <taxon>Alphaproteobacteria</taxon>
        <taxon>Rhodobacterales</taxon>
        <taxon>Paracoccaceae</taxon>
        <taxon>Halocynthiibacter</taxon>
    </lineage>
</organism>
<feature type="region of interest" description="Disordered" evidence="4">
    <location>
        <begin position="311"/>
        <end position="332"/>
    </location>
</feature>
<dbReference type="InterPro" id="IPR002818">
    <property type="entry name" value="DJ-1/PfpI"/>
</dbReference>
<dbReference type="InterPro" id="IPR018060">
    <property type="entry name" value="HTH_AraC"/>
</dbReference>
<dbReference type="SUPFAM" id="SSF52317">
    <property type="entry name" value="Class I glutamine amidotransferase-like"/>
    <property type="match status" value="1"/>
</dbReference>
<dbReference type="PANTHER" id="PTHR46796">
    <property type="entry name" value="HTH-TYPE TRANSCRIPTIONAL ACTIVATOR RHAS-RELATED"/>
    <property type="match status" value="1"/>
</dbReference>
<accession>A0A8J7LK54</accession>
<dbReference type="Gene3D" id="1.10.10.60">
    <property type="entry name" value="Homeodomain-like"/>
    <property type="match status" value="1"/>
</dbReference>
<dbReference type="AlphaFoldDB" id="A0A8J7LK54"/>
<proteinExistence type="predicted"/>
<evidence type="ECO:0000259" key="5">
    <source>
        <dbReference type="PROSITE" id="PS01124"/>
    </source>
</evidence>
<evidence type="ECO:0000313" key="6">
    <source>
        <dbReference type="EMBL" id="MBI1493205.1"/>
    </source>
</evidence>
<dbReference type="InterPro" id="IPR050204">
    <property type="entry name" value="AraC_XylS_family_regulators"/>
</dbReference>
<dbReference type="CDD" id="cd03136">
    <property type="entry name" value="GATase1_AraC_ArgR_like"/>
    <property type="match status" value="1"/>
</dbReference>
<dbReference type="PANTHER" id="PTHR46796:SF13">
    <property type="entry name" value="HTH-TYPE TRANSCRIPTIONAL ACTIVATOR RHAS"/>
    <property type="match status" value="1"/>
</dbReference>
<dbReference type="Pfam" id="PF01965">
    <property type="entry name" value="DJ-1_PfpI"/>
    <property type="match status" value="1"/>
</dbReference>
<dbReference type="SUPFAM" id="SSF46689">
    <property type="entry name" value="Homeodomain-like"/>
    <property type="match status" value="2"/>
</dbReference>
<sequence length="332" mass="36268">MSKTVTLGFLIFPDFPMACLTSAIEPLRAANEISGTETFRWHVLGETGAPVTSSAGVVFAPDRVMADTTDLDHIFLTSSPAGTFANDAKATAFLQRHLREGHSIGAFSGGIFPLARTGLMKGHPVSVHWCYDAAFSAEFPDSTPVKTVICEGDQRLTVAGAAAVFDLMLSLIEKALGAEIMTEVACWFQHPFVRTGEVSQKTPSLTTATTTDTMPKQVTKAIQMFAEHIEDPVQIRDVAAAVNMSTRSLERSFRRATGESPLKYYRLLRLKQARQLVLYSSDTITEIAYSVGYSSTSPMLNHYKEVYGVSPQDDRKNHNSFRVTDGSCLPSV</sequence>
<keyword evidence="7" id="KW-1185">Reference proteome</keyword>
<reference evidence="6" key="1">
    <citation type="submission" date="2020-10" db="EMBL/GenBank/DDBJ databases">
        <title>Paenihalocynthiibacter styelae gen. nov., sp. nov., isolated from stalked sea squirt Styela clava.</title>
        <authorList>
            <person name="Kim Y.-O."/>
            <person name="Yoon J.-H."/>
        </authorList>
    </citation>
    <scope>NUCLEOTIDE SEQUENCE</scope>
    <source>
        <strain evidence="6">MYP1-1</strain>
    </source>
</reference>
<dbReference type="Gene3D" id="3.40.50.880">
    <property type="match status" value="1"/>
</dbReference>
<keyword evidence="3" id="KW-0804">Transcription</keyword>
<dbReference type="Proteomes" id="UP000640583">
    <property type="component" value="Unassembled WGS sequence"/>
</dbReference>
<dbReference type="EMBL" id="JADCKQ010000003">
    <property type="protein sequence ID" value="MBI1493205.1"/>
    <property type="molecule type" value="Genomic_DNA"/>
</dbReference>
<keyword evidence="2" id="KW-0238">DNA-binding</keyword>
<dbReference type="PROSITE" id="PS01124">
    <property type="entry name" value="HTH_ARAC_FAMILY_2"/>
    <property type="match status" value="1"/>
</dbReference>
<evidence type="ECO:0000256" key="2">
    <source>
        <dbReference type="ARBA" id="ARBA00023125"/>
    </source>
</evidence>
<evidence type="ECO:0000313" key="7">
    <source>
        <dbReference type="Proteomes" id="UP000640583"/>
    </source>
</evidence>
<dbReference type="GO" id="GO:0043565">
    <property type="term" value="F:sequence-specific DNA binding"/>
    <property type="evidence" value="ECO:0007669"/>
    <property type="project" value="InterPro"/>
</dbReference>
<gene>
    <name evidence="6" type="ORF">H1D41_06100</name>
</gene>
<evidence type="ECO:0000256" key="4">
    <source>
        <dbReference type="SAM" id="MobiDB-lite"/>
    </source>
</evidence>
<comment type="caution">
    <text evidence="6">The sequence shown here is derived from an EMBL/GenBank/DDBJ whole genome shotgun (WGS) entry which is preliminary data.</text>
</comment>
<protein>
    <submittedName>
        <fullName evidence="6">GlxA family transcriptional regulator</fullName>
    </submittedName>
</protein>
<evidence type="ECO:0000256" key="1">
    <source>
        <dbReference type="ARBA" id="ARBA00023015"/>
    </source>
</evidence>
<feature type="domain" description="HTH araC/xylS-type" evidence="5">
    <location>
        <begin position="219"/>
        <end position="317"/>
    </location>
</feature>
<dbReference type="SMART" id="SM00342">
    <property type="entry name" value="HTH_ARAC"/>
    <property type="match status" value="1"/>
</dbReference>